<dbReference type="NCBIfam" id="TIGR01665">
    <property type="entry name" value="put_anti_recept"/>
    <property type="match status" value="1"/>
</dbReference>
<dbReference type="Pfam" id="PF06605">
    <property type="entry name" value="Prophage_tail"/>
    <property type="match status" value="1"/>
</dbReference>
<gene>
    <name evidence="2" type="ORF">EHW89_05620</name>
</gene>
<proteinExistence type="predicted"/>
<sequence>MLYLLDKEVQTVKWNGIPLYEAVSARVKETLNGDFTLTLKYPITDSHLYRLLKVDKLIKAPVPELGEQLFRIKKPVEMDDHMEVLCYHITDDVMQHSIKPIGNSQVGCMTALSSMVQAAKTSLEPFSFTSDITKHRDFNTAETTTLYNVLLDGAHSIVGTWEGELIRDNFSFSIQEHRGENRGVIVTTHQNLKSYKRNRSSQNVVTRIHVHSTFKPEGAKEEKTLTVTVDSPLLDAYPYINEKEFTNNNLKTLEELRKWGESKFYHDKIDREQDAIVIEAYELDGQTVHLGDWVTLKSRKHYVDLLKQAVAYEYDALTKEYIALTFDDTAKVSSRGSSSNITAAAHSILNLAQGSQELMIERALENANRAFEAAFEKQESMVLDGIEKAKAKAEEIAAQTREQIQSSFTAFTKTTESTLQAISQKSEEALGKAGATQQALNKVQEVTNRTIAELKVFQTETLQRMGTFVSKTEVRQTLSGLETTLQQVQGYVSRDGERRERFEQYVRTETANQASAVREQVAKDYVAKSIYSEDVRGLNRRFESLQVGGRNYIRHYDFDGRLPLSSNVSEWKFERVPDTNAKSGYYLKATCTKAGNGGFHKPIFDLRGSEWQGKKMVYAADMKASRSVVVLFGFETGGVSTVTLQTEWHRFVHPFTVKFERYWSWVCYSNGWLVGDVLYIRDPQLEDGTIATTPSPAPEDDRQYTETKIASYSQTVEGRFSEIMQAVNGKTSSSDFQKVQETVNLYSRLIGSKEDSVKHNLAQIVLTDSSYVTKVTDLTQKVSTVQTQLANSWSVQYLTSSGAVLNSLNLLANGVNHIHGRLTHITGQTLIDHAVIKSAMVDKLKTANFESGSVTTAILSAEAVTAEKLKVDDALFNKLSATEAYLRKLFSKQAFISQVQSVTLSANKISGGILTAINRAMEISLNAGQILYYTDQAALKRVLAGYPTQFIKFATGNVDGKGRTGVTVIGSNRWGSESSNDGGFVGIRAWNGTNVDSLDVVGDELSFASSAYDNKDGWVMTTTGKLQLRPSRKQDRRDSTINVGDVWLYLDTSGNYVSLHEVLQRMSNSIGALYEYRANQGEGHPAWWDTRSLVGRL</sequence>
<accession>A0A3Q9EYR8</accession>
<name>A0A3Q9EYR8_9STRE</name>
<dbReference type="RefSeq" id="WP_126467188.1">
    <property type="nucleotide sequence ID" value="NZ_CP034543.1"/>
</dbReference>
<dbReference type="AlphaFoldDB" id="A0A3Q9EYR8"/>
<evidence type="ECO:0000259" key="1">
    <source>
        <dbReference type="Pfam" id="PF06605"/>
    </source>
</evidence>
<reference evidence="3" key="1">
    <citation type="submission" date="2018-12" db="EMBL/GenBank/DDBJ databases">
        <title>Genome sequencing of Streptococcus sp. KCOM 2412 (= ChDC F135).</title>
        <authorList>
            <person name="Kook J.-K."/>
            <person name="Park S.-N."/>
            <person name="Lim Y.K."/>
        </authorList>
    </citation>
    <scope>NUCLEOTIDE SEQUENCE [LARGE SCALE GENOMIC DNA]</scope>
    <source>
        <strain evidence="3">KCOM 2412</strain>
    </source>
</reference>
<evidence type="ECO:0000313" key="3">
    <source>
        <dbReference type="Proteomes" id="UP000272924"/>
    </source>
</evidence>
<feature type="domain" description="Tail spike" evidence="1">
    <location>
        <begin position="132"/>
        <end position="329"/>
    </location>
</feature>
<dbReference type="EMBL" id="CP034543">
    <property type="protein sequence ID" value="AZQ41962.1"/>
    <property type="molecule type" value="Genomic_DNA"/>
</dbReference>
<dbReference type="InterPro" id="IPR010572">
    <property type="entry name" value="Tail_dom"/>
</dbReference>
<keyword evidence="3" id="KW-1185">Reference proteome</keyword>
<dbReference type="InterPro" id="IPR007119">
    <property type="entry name" value="Phage_tail_spike_N"/>
</dbReference>
<protein>
    <recommendedName>
        <fullName evidence="1">Tail spike domain-containing protein</fullName>
    </recommendedName>
</protein>
<evidence type="ECO:0000313" key="2">
    <source>
        <dbReference type="EMBL" id="AZQ41962.1"/>
    </source>
</evidence>
<organism evidence="2 3">
    <name type="scientific">Streptococcus periodonticum</name>
    <dbReference type="NCBI Taxonomy" id="2490633"/>
    <lineage>
        <taxon>Bacteria</taxon>
        <taxon>Bacillati</taxon>
        <taxon>Bacillota</taxon>
        <taxon>Bacilli</taxon>
        <taxon>Lactobacillales</taxon>
        <taxon>Streptococcaceae</taxon>
        <taxon>Streptococcus</taxon>
    </lineage>
</organism>
<dbReference type="KEGG" id="spei:EHW89_05620"/>
<dbReference type="Proteomes" id="UP000272924">
    <property type="component" value="Chromosome"/>
</dbReference>